<organism evidence="1 2">
    <name type="scientific">Bacillus phage Moonbeam</name>
    <dbReference type="NCBI Taxonomy" id="1540091"/>
    <lineage>
        <taxon>Viruses</taxon>
        <taxon>Duplodnaviria</taxon>
        <taxon>Heunggongvirae</taxon>
        <taxon>Uroviricota</taxon>
        <taxon>Caudoviricetes</taxon>
        <taxon>Herelleviridae</taxon>
        <taxon>Bastillevirinae</taxon>
        <taxon>Moonbeamvirus</taxon>
        <taxon>Moonbeamvirus moonbeam</taxon>
    </lineage>
</organism>
<dbReference type="KEGG" id="vg:24608199"/>
<dbReference type="RefSeq" id="YP_009151787.1">
    <property type="nucleotide sequence ID" value="NC_027374.1"/>
</dbReference>
<evidence type="ECO:0000313" key="2">
    <source>
        <dbReference type="Proteomes" id="UP000030207"/>
    </source>
</evidence>
<gene>
    <name evidence="1" type="ORF">CPT_Moonbeam224</name>
</gene>
<keyword evidence="2" id="KW-1185">Reference proteome</keyword>
<sequence>MLSNFEKGFALYLEAEKEMRKSQRTRKFNESICLMASEDMELMRKIVVGQWAINAALSSPFASRYGL</sequence>
<accession>A0A0A0RNM6</accession>
<protein>
    <submittedName>
        <fullName evidence="1">Uncharacterized protein</fullName>
    </submittedName>
</protein>
<proteinExistence type="predicted"/>
<dbReference type="Proteomes" id="UP000030207">
    <property type="component" value="Segment"/>
</dbReference>
<reference evidence="1 2" key="1">
    <citation type="submission" date="2014-07" db="EMBL/GenBank/DDBJ databases">
        <title>Complete Genome of Bacillus megaterium Myophage Moonbeam.</title>
        <authorList>
            <person name="Cadungog J.N."/>
            <person name="Khatemi B.E."/>
            <person name="Hernandez A.C."/>
            <person name="Everett G.F.K."/>
        </authorList>
    </citation>
    <scope>NUCLEOTIDE SEQUENCE [LARGE SCALE GENOMIC DNA]</scope>
</reference>
<dbReference type="EMBL" id="KM236246">
    <property type="protein sequence ID" value="AIW03622.1"/>
    <property type="molecule type" value="Genomic_DNA"/>
</dbReference>
<evidence type="ECO:0000313" key="1">
    <source>
        <dbReference type="EMBL" id="AIW03622.1"/>
    </source>
</evidence>
<dbReference type="GeneID" id="24608199"/>
<name>A0A0A0RNM6_9CAUD</name>